<accession>A0AAP4BQ08</accession>
<dbReference type="PANTHER" id="PTHR33361:SF2">
    <property type="entry name" value="DUF885 DOMAIN-CONTAINING PROTEIN"/>
    <property type="match status" value="1"/>
</dbReference>
<organism evidence="2 3">
    <name type="scientific">Corynebacterium pseudodiphtheriticum</name>
    <dbReference type="NCBI Taxonomy" id="37637"/>
    <lineage>
        <taxon>Bacteria</taxon>
        <taxon>Bacillati</taxon>
        <taxon>Actinomycetota</taxon>
        <taxon>Actinomycetes</taxon>
        <taxon>Mycobacteriales</taxon>
        <taxon>Corynebacteriaceae</taxon>
        <taxon>Corynebacterium</taxon>
    </lineage>
</organism>
<dbReference type="InterPro" id="IPR010281">
    <property type="entry name" value="DUF885"/>
</dbReference>
<dbReference type="AlphaFoldDB" id="A0AAP4BQ08"/>
<dbReference type="EMBL" id="JASNVH010000008">
    <property type="protein sequence ID" value="MDK4307141.1"/>
    <property type="molecule type" value="Genomic_DNA"/>
</dbReference>
<proteinExistence type="predicted"/>
<name>A0AAP4BQ08_9CORY</name>
<sequence length="571" mass="64362">MSSESTADVRENRAGQQWTQDRTEPRPPSLLDASCENFVYDLAELSPTEATAWGIAGYDDKLEDFSPEYYEAVADRTREMIEDVNALDEATDESDDDDDFDEIDYVTANVLRDRLLLELDLHHAGETEAALNNIASPVQTIRDTLVFMPNESTEDLDNLRSRLSLVRNSLDGYRESLKDACAHGHSPKYRQVDAVVNQCEDLAQPGSLLEGLGLDPHSQEVVDAKAAFGEFADWLTLEVVPQSSSRDGVGRDRYERFSRLFVGDSVDLDEAYQWGLEQLREISEAQRKTAAQIYDDETDCREVFRRLNQDPKYLLRGTDALVEWMQEKADAAITALHGTEFDIPEPVRTIECKIDPAGTGGIFYTPPSDDFARPGRMWWSVPKETTTFHTWQELTTVYHEGVPGHHLQLGQTLMERDNLNLWRRVACWNSGHGEGWALYAEQLMAKLGFLDDPGFRLGMLDAQRLRAARVVLDIGVHLGKKVPDGPGHWDVCYAKNFLRDNCALDEATLSFELDRYLGWPGQAPSYALGQRMWSDLRDAAVAQGMSVPQFHAEALSYGSIPMSILREQILD</sequence>
<dbReference type="Proteomes" id="UP001224412">
    <property type="component" value="Unassembled WGS sequence"/>
</dbReference>
<evidence type="ECO:0000313" key="2">
    <source>
        <dbReference type="EMBL" id="MDK4307141.1"/>
    </source>
</evidence>
<dbReference type="Pfam" id="PF05960">
    <property type="entry name" value="DUF885"/>
    <property type="match status" value="1"/>
</dbReference>
<evidence type="ECO:0000256" key="1">
    <source>
        <dbReference type="SAM" id="MobiDB-lite"/>
    </source>
</evidence>
<reference evidence="2" key="1">
    <citation type="submission" date="2023-05" db="EMBL/GenBank/DDBJ databases">
        <title>Metabolic capabilities are highly conserved among human nasal-associated Corynebacterium species in pangenomic analyses.</title>
        <authorList>
            <person name="Tran T.H."/>
            <person name="Roberts A.Q."/>
            <person name="Escapa I.F."/>
            <person name="Gao W."/>
            <person name="Conlan S."/>
            <person name="Kong H."/>
            <person name="Segre J.A."/>
            <person name="Kelly M.S."/>
            <person name="Lemon K.P."/>
        </authorList>
    </citation>
    <scope>NUCLEOTIDE SEQUENCE</scope>
    <source>
        <strain evidence="2">KPL2773</strain>
    </source>
</reference>
<dbReference type="RefSeq" id="WP_284589188.1">
    <property type="nucleotide sequence ID" value="NZ_JASNUC010000013.1"/>
</dbReference>
<feature type="region of interest" description="Disordered" evidence="1">
    <location>
        <begin position="1"/>
        <end position="31"/>
    </location>
</feature>
<gene>
    <name evidence="2" type="ORF">QPX42_06240</name>
</gene>
<evidence type="ECO:0000313" key="3">
    <source>
        <dbReference type="Proteomes" id="UP001224412"/>
    </source>
</evidence>
<protein>
    <submittedName>
        <fullName evidence="2">DUF885 domain-containing protein</fullName>
    </submittedName>
</protein>
<comment type="caution">
    <text evidence="2">The sequence shown here is derived from an EMBL/GenBank/DDBJ whole genome shotgun (WGS) entry which is preliminary data.</text>
</comment>
<dbReference type="PANTHER" id="PTHR33361">
    <property type="entry name" value="GLR0591 PROTEIN"/>
    <property type="match status" value="1"/>
</dbReference>